<feature type="region of interest" description="Disordered" evidence="1">
    <location>
        <begin position="1"/>
        <end position="21"/>
    </location>
</feature>
<dbReference type="AlphaFoldDB" id="A0A3S2PC30"/>
<accession>A0A3S2PC30</accession>
<reference evidence="2 3" key="1">
    <citation type="submission" date="2018-11" db="EMBL/GenBank/DDBJ databases">
        <authorList>
            <person name="Lopez-Roques C."/>
            <person name="Donnadieu C."/>
            <person name="Bouchez O."/>
            <person name="Klopp C."/>
            <person name="Cabau C."/>
            <person name="Zahm M."/>
        </authorList>
    </citation>
    <scope>NUCLEOTIDE SEQUENCE [LARGE SCALE GENOMIC DNA]</scope>
    <source>
        <strain evidence="2">RS831</strain>
        <tissue evidence="2">Whole body</tissue>
    </source>
</reference>
<name>A0A3S2PC30_ORYJA</name>
<reference evidence="2 3" key="2">
    <citation type="submission" date="2019-01" db="EMBL/GenBank/DDBJ databases">
        <title>A chromosome length genome reference of the Java medaka (oryzias javanicus).</title>
        <authorList>
            <person name="Herpin A."/>
            <person name="Takehana Y."/>
            <person name="Naruse K."/>
            <person name="Ansai S."/>
            <person name="Kawaguchi M."/>
        </authorList>
    </citation>
    <scope>NUCLEOTIDE SEQUENCE [LARGE SCALE GENOMIC DNA]</scope>
    <source>
        <strain evidence="2">RS831</strain>
        <tissue evidence="2">Whole body</tissue>
    </source>
</reference>
<sequence>MRNDCCAVDSGGRSGSVADQERSRSRGCGWWTALITRPSCRHANQDLTRKCFGMEAIFHVDPSVQEPKRKAAAVKFPPFLLAAESPE</sequence>
<evidence type="ECO:0000313" key="3">
    <source>
        <dbReference type="Proteomes" id="UP000283210"/>
    </source>
</evidence>
<keyword evidence="3" id="KW-1185">Reference proteome</keyword>
<dbReference type="Proteomes" id="UP000283210">
    <property type="component" value="Chromosome 22"/>
</dbReference>
<evidence type="ECO:0000256" key="1">
    <source>
        <dbReference type="SAM" id="MobiDB-lite"/>
    </source>
</evidence>
<evidence type="ECO:0000313" key="2">
    <source>
        <dbReference type="EMBL" id="RVE57486.1"/>
    </source>
</evidence>
<organism evidence="2 3">
    <name type="scientific">Oryzias javanicus</name>
    <name type="common">Javanese ricefish</name>
    <name type="synonym">Aplocheilus javanicus</name>
    <dbReference type="NCBI Taxonomy" id="123683"/>
    <lineage>
        <taxon>Eukaryota</taxon>
        <taxon>Metazoa</taxon>
        <taxon>Chordata</taxon>
        <taxon>Craniata</taxon>
        <taxon>Vertebrata</taxon>
        <taxon>Euteleostomi</taxon>
        <taxon>Actinopterygii</taxon>
        <taxon>Neopterygii</taxon>
        <taxon>Teleostei</taxon>
        <taxon>Neoteleostei</taxon>
        <taxon>Acanthomorphata</taxon>
        <taxon>Ovalentaria</taxon>
        <taxon>Atherinomorphae</taxon>
        <taxon>Beloniformes</taxon>
        <taxon>Adrianichthyidae</taxon>
        <taxon>Oryziinae</taxon>
        <taxon>Oryzias</taxon>
    </lineage>
</organism>
<proteinExistence type="predicted"/>
<protein>
    <submittedName>
        <fullName evidence="2">Uncharacterized protein</fullName>
    </submittedName>
</protein>
<gene>
    <name evidence="2" type="ORF">OJAV_G00216980</name>
</gene>
<dbReference type="EMBL" id="CM012458">
    <property type="protein sequence ID" value="RVE57486.1"/>
    <property type="molecule type" value="Genomic_DNA"/>
</dbReference>